<organism evidence="3 4">
    <name type="scientific">Paenibacillus sabuli</name>
    <dbReference type="NCBI Taxonomy" id="2772509"/>
    <lineage>
        <taxon>Bacteria</taxon>
        <taxon>Bacillati</taxon>
        <taxon>Bacillota</taxon>
        <taxon>Bacilli</taxon>
        <taxon>Bacillales</taxon>
        <taxon>Paenibacillaceae</taxon>
        <taxon>Paenibacillus</taxon>
    </lineage>
</organism>
<proteinExistence type="predicted"/>
<feature type="transmembrane region" description="Helical" evidence="1">
    <location>
        <begin position="315"/>
        <end position="338"/>
    </location>
</feature>
<keyword evidence="1" id="KW-1133">Transmembrane helix</keyword>
<dbReference type="RefSeq" id="WP_190921160.1">
    <property type="nucleotide sequence ID" value="NZ_JACXIZ010000050.1"/>
</dbReference>
<dbReference type="PANTHER" id="PTHR35342:SF5">
    <property type="entry name" value="TRICARBOXYLIC TRANSPORT PROTEIN"/>
    <property type="match status" value="1"/>
</dbReference>
<keyword evidence="4" id="KW-1185">Reference proteome</keyword>
<comment type="caution">
    <text evidence="3">The sequence shown here is derived from an EMBL/GenBank/DDBJ whole genome shotgun (WGS) entry which is preliminary data.</text>
</comment>
<dbReference type="InterPro" id="IPR002823">
    <property type="entry name" value="DUF112_TM"/>
</dbReference>
<name>A0A927GTW9_9BACL</name>
<keyword evidence="1" id="KW-0472">Membrane</keyword>
<feature type="transmembrane region" description="Helical" evidence="1">
    <location>
        <begin position="250"/>
        <end position="276"/>
    </location>
</feature>
<feature type="transmembrane region" description="Helical" evidence="1">
    <location>
        <begin position="73"/>
        <end position="96"/>
    </location>
</feature>
<feature type="transmembrane region" description="Helical" evidence="1">
    <location>
        <begin position="108"/>
        <end position="131"/>
    </location>
</feature>
<feature type="transmembrane region" description="Helical" evidence="1">
    <location>
        <begin position="350"/>
        <end position="369"/>
    </location>
</feature>
<dbReference type="AlphaFoldDB" id="A0A927GTW9"/>
<dbReference type="EMBL" id="JACXIZ010000050">
    <property type="protein sequence ID" value="MBD2848058.1"/>
    <property type="molecule type" value="Genomic_DNA"/>
</dbReference>
<feature type="transmembrane region" description="Helical" evidence="1">
    <location>
        <begin position="143"/>
        <end position="159"/>
    </location>
</feature>
<dbReference type="PANTHER" id="PTHR35342">
    <property type="entry name" value="TRICARBOXYLIC TRANSPORT PROTEIN"/>
    <property type="match status" value="1"/>
</dbReference>
<accession>A0A927GTW9</accession>
<evidence type="ECO:0000259" key="2">
    <source>
        <dbReference type="Pfam" id="PF01970"/>
    </source>
</evidence>
<sequence length="493" mass="52284">MDISALFSELFSLSTLLFILLGSFVGLVMGALPGLGTMLAIVILLPITYVISPLGSILMLLSAYQSSEYGGSISAIILGIPGTPAAAATVLDGYALAKNESPGKAISYSLVASTIGGIFGGLVLIFLSKPLATFALHLSDPEFFLICIIGVIAVGMLSTKDKLKSLISVVIGLMLGTIGMDLFTGKMRFTLDRPELSDGINIVALMIGVFAFSEILSMLEEGPDKRHQFDKKSLKGGLTWKELKGVRKPITIGSVIGSVVGIFPGLGVAASSWFSYMAAKRFSKDKEKFGKGSPEGIAGPESANNATVGGSLVPLLSLGIPGSPAIAVVMGAFIIHGIQPGPLVFSSEKTLVYGIFYGFIITTIVMYLLGRLLTPLFVKAIVVPYSYLIPIIVLLLMVGIYSSKQLMFEIVLALVLGVACYVLKKLEFSLPSIVLAFVLGPIMEESLRRTLSISQGSYSIFFTRTYSVALLIVIAALIAVPLLKKGNLFKTKN</sequence>
<feature type="transmembrane region" description="Helical" evidence="1">
    <location>
        <begin position="40"/>
        <end position="61"/>
    </location>
</feature>
<protein>
    <submittedName>
        <fullName evidence="3">Tripartite tricarboxylate transporter permease</fullName>
    </submittedName>
</protein>
<feature type="transmembrane region" description="Helical" evidence="1">
    <location>
        <begin position="463"/>
        <end position="483"/>
    </location>
</feature>
<dbReference type="PRINTS" id="PR00173">
    <property type="entry name" value="EDTRNSPORT"/>
</dbReference>
<feature type="transmembrane region" description="Helical" evidence="1">
    <location>
        <begin position="196"/>
        <end position="219"/>
    </location>
</feature>
<reference evidence="3" key="1">
    <citation type="submission" date="2020-09" db="EMBL/GenBank/DDBJ databases">
        <title>A novel bacterium of genus Paenibacillus, isolated from South China Sea.</title>
        <authorList>
            <person name="Huang H."/>
            <person name="Mo K."/>
            <person name="Hu Y."/>
        </authorList>
    </citation>
    <scope>NUCLEOTIDE SEQUENCE</scope>
    <source>
        <strain evidence="3">IB182496</strain>
    </source>
</reference>
<evidence type="ECO:0000313" key="4">
    <source>
        <dbReference type="Proteomes" id="UP000621560"/>
    </source>
</evidence>
<evidence type="ECO:0000256" key="1">
    <source>
        <dbReference type="SAM" id="Phobius"/>
    </source>
</evidence>
<gene>
    <name evidence="3" type="ORF">IDH44_22915</name>
</gene>
<keyword evidence="1" id="KW-0812">Transmembrane</keyword>
<feature type="transmembrane region" description="Helical" evidence="1">
    <location>
        <begin position="376"/>
        <end position="400"/>
    </location>
</feature>
<dbReference type="Proteomes" id="UP000621560">
    <property type="component" value="Unassembled WGS sequence"/>
</dbReference>
<feature type="transmembrane region" description="Helical" evidence="1">
    <location>
        <begin position="165"/>
        <end position="184"/>
    </location>
</feature>
<feature type="domain" description="DUF112" evidence="2">
    <location>
        <begin position="16"/>
        <end position="435"/>
    </location>
</feature>
<feature type="transmembrane region" description="Helical" evidence="1">
    <location>
        <begin position="428"/>
        <end position="443"/>
    </location>
</feature>
<evidence type="ECO:0000313" key="3">
    <source>
        <dbReference type="EMBL" id="MBD2848058.1"/>
    </source>
</evidence>
<dbReference type="Pfam" id="PF01970">
    <property type="entry name" value="TctA"/>
    <property type="match status" value="1"/>
</dbReference>
<feature type="transmembrane region" description="Helical" evidence="1">
    <location>
        <begin position="406"/>
        <end position="423"/>
    </location>
</feature>